<keyword evidence="1" id="KW-0240">DNA-directed RNA polymerase</keyword>
<dbReference type="PANTHER" id="PTHR11800">
    <property type="entry name" value="DNA-DIRECTED RNA POLYMERASE"/>
    <property type="match status" value="1"/>
</dbReference>
<dbReference type="GO" id="GO:0005736">
    <property type="term" value="C:RNA polymerase I complex"/>
    <property type="evidence" value="ECO:0007669"/>
    <property type="project" value="TreeGrafter"/>
</dbReference>
<feature type="domain" description="DNA-directed RNA polymerase RpoA/D/Rpb3-type" evidence="3">
    <location>
        <begin position="2"/>
        <end position="219"/>
    </location>
</feature>
<proteinExistence type="predicted"/>
<comment type="caution">
    <text evidence="4">The sequence shown here is derived from an EMBL/GenBank/DDBJ whole genome shotgun (WGS) entry which is preliminary data.</text>
</comment>
<dbReference type="SMART" id="SM00662">
    <property type="entry name" value="RPOLD"/>
    <property type="match status" value="1"/>
</dbReference>
<dbReference type="InterPro" id="IPR036643">
    <property type="entry name" value="RNApol_insert_sf"/>
</dbReference>
<protein>
    <recommendedName>
        <fullName evidence="3">DNA-directed RNA polymerase RpoA/D/Rpb3-type domain-containing protein</fullName>
    </recommendedName>
</protein>
<dbReference type="GO" id="GO:0003899">
    <property type="term" value="F:DNA-directed RNA polymerase activity"/>
    <property type="evidence" value="ECO:0007669"/>
    <property type="project" value="InterPro"/>
</dbReference>
<organism evidence="4 5">
    <name type="scientific">Engystomops pustulosus</name>
    <name type="common">Tungara frog</name>
    <name type="synonym">Physalaemus pustulosus</name>
    <dbReference type="NCBI Taxonomy" id="76066"/>
    <lineage>
        <taxon>Eukaryota</taxon>
        <taxon>Metazoa</taxon>
        <taxon>Chordata</taxon>
        <taxon>Craniata</taxon>
        <taxon>Vertebrata</taxon>
        <taxon>Euteleostomi</taxon>
        <taxon>Amphibia</taxon>
        <taxon>Batrachia</taxon>
        <taxon>Anura</taxon>
        <taxon>Neobatrachia</taxon>
        <taxon>Hyloidea</taxon>
        <taxon>Leptodactylidae</taxon>
        <taxon>Leiuperinae</taxon>
        <taxon>Engystomops</taxon>
    </lineage>
</organism>
<dbReference type="GO" id="GO:0006351">
    <property type="term" value="P:DNA-templated transcription"/>
    <property type="evidence" value="ECO:0007669"/>
    <property type="project" value="InterPro"/>
</dbReference>
<dbReference type="GO" id="GO:0046983">
    <property type="term" value="F:protein dimerization activity"/>
    <property type="evidence" value="ECO:0007669"/>
    <property type="project" value="InterPro"/>
</dbReference>
<evidence type="ECO:0000313" key="4">
    <source>
        <dbReference type="EMBL" id="KAG8537091.1"/>
    </source>
</evidence>
<dbReference type="AlphaFoldDB" id="A0AAV6YJF5"/>
<evidence type="ECO:0000313" key="5">
    <source>
        <dbReference type="Proteomes" id="UP000824782"/>
    </source>
</evidence>
<sequence length="226" mass="25316">FPSSPADEGEGTDIDTLQFELNVRCSRNPRASKDSSDPNELYLDHKVYTSHMKWLPQGSQADLFPDSDPPRPVHPDILIAQLRPGQEIHVVLHCVKGIGKDHAKFSPVATASYRLLPEISLLRPIEGEMAERLQRCFSSGVIALDNVNGKKVARVQDARMDTCSREIFRHDDLKSLVKMGRVRDHFIFSVESTGILPPDTLLQEAIKVLMGKCRRFLDELDAAGMD</sequence>
<dbReference type="EMBL" id="WNYA01034073">
    <property type="protein sequence ID" value="KAG8537091.1"/>
    <property type="molecule type" value="Genomic_DNA"/>
</dbReference>
<evidence type="ECO:0000256" key="2">
    <source>
        <dbReference type="ARBA" id="ARBA00023163"/>
    </source>
</evidence>
<dbReference type="SUPFAM" id="SSF56553">
    <property type="entry name" value="Insert subdomain of RNA polymerase alpha subunit"/>
    <property type="match status" value="1"/>
</dbReference>
<dbReference type="PANTHER" id="PTHR11800:SF13">
    <property type="entry name" value="DNA-DIRECTED RNA POLYMERASES I AND III SUBUNIT RPAC1"/>
    <property type="match status" value="1"/>
</dbReference>
<dbReference type="SUPFAM" id="SSF55257">
    <property type="entry name" value="RBP11-like subunits of RNA polymerase"/>
    <property type="match status" value="1"/>
</dbReference>
<dbReference type="InterPro" id="IPR033901">
    <property type="entry name" value="RNAPI/III_AC40"/>
</dbReference>
<accession>A0AAV6YJF5</accession>
<feature type="non-terminal residue" evidence="4">
    <location>
        <position position="1"/>
    </location>
</feature>
<reference evidence="4" key="1">
    <citation type="thesis" date="2020" institute="ProQuest LLC" country="789 East Eisenhower Parkway, Ann Arbor, MI, USA">
        <title>Comparative Genomics and Chromosome Evolution.</title>
        <authorList>
            <person name="Mudd A.B."/>
        </authorList>
    </citation>
    <scope>NUCLEOTIDE SEQUENCE</scope>
    <source>
        <strain evidence="4">237g6f4</strain>
        <tissue evidence="4">Blood</tissue>
    </source>
</reference>
<dbReference type="Pfam" id="PF01193">
    <property type="entry name" value="RNA_pol_L"/>
    <property type="match status" value="1"/>
</dbReference>
<dbReference type="Pfam" id="PF01000">
    <property type="entry name" value="RNA_pol_A_bac"/>
    <property type="match status" value="1"/>
</dbReference>
<dbReference type="CDD" id="cd07032">
    <property type="entry name" value="RNAP_I_II_AC40"/>
    <property type="match status" value="1"/>
</dbReference>
<dbReference type="GO" id="GO:0005666">
    <property type="term" value="C:RNA polymerase III complex"/>
    <property type="evidence" value="ECO:0007669"/>
    <property type="project" value="TreeGrafter"/>
</dbReference>
<evidence type="ECO:0000259" key="3">
    <source>
        <dbReference type="SMART" id="SM00662"/>
    </source>
</evidence>
<dbReference type="InterPro" id="IPR050518">
    <property type="entry name" value="Rpo3/RPB3_RNA_Pol_subunit"/>
</dbReference>
<gene>
    <name evidence="4" type="ORF">GDO81_025093</name>
</gene>
<keyword evidence="5" id="KW-1185">Reference proteome</keyword>
<name>A0AAV6YJF5_ENGPU</name>
<keyword evidence="2" id="KW-0804">Transcription</keyword>
<dbReference type="InterPro" id="IPR011262">
    <property type="entry name" value="DNA-dir_RNA_pol_insert"/>
</dbReference>
<evidence type="ECO:0000256" key="1">
    <source>
        <dbReference type="ARBA" id="ARBA00022478"/>
    </source>
</evidence>
<dbReference type="InterPro" id="IPR011263">
    <property type="entry name" value="DNA-dir_RNA_pol_RpoA/D/Rpb3"/>
</dbReference>
<dbReference type="Proteomes" id="UP000824782">
    <property type="component" value="Unassembled WGS sequence"/>
</dbReference>
<dbReference type="Gene3D" id="3.30.1360.10">
    <property type="entry name" value="RNA polymerase, RBP11-like subunit"/>
    <property type="match status" value="1"/>
</dbReference>
<dbReference type="InterPro" id="IPR036603">
    <property type="entry name" value="RBP11-like"/>
</dbReference>